<dbReference type="InterPro" id="IPR001647">
    <property type="entry name" value="HTH_TetR"/>
</dbReference>
<keyword evidence="1" id="KW-0678">Repressor</keyword>
<dbReference type="InterPro" id="IPR050109">
    <property type="entry name" value="HTH-type_TetR-like_transc_reg"/>
</dbReference>
<dbReference type="Gene3D" id="1.10.10.60">
    <property type="entry name" value="Homeodomain-like"/>
    <property type="match status" value="1"/>
</dbReference>
<feature type="domain" description="HTH tetR-type" evidence="6">
    <location>
        <begin position="2"/>
        <end position="62"/>
    </location>
</feature>
<comment type="caution">
    <text evidence="7">The sequence shown here is derived from an EMBL/GenBank/DDBJ whole genome shotgun (WGS) entry which is preliminary data.</text>
</comment>
<keyword evidence="4" id="KW-0804">Transcription</keyword>
<dbReference type="Proteomes" id="UP000248039">
    <property type="component" value="Unassembled WGS sequence"/>
</dbReference>
<dbReference type="Pfam" id="PF00440">
    <property type="entry name" value="TetR_N"/>
    <property type="match status" value="1"/>
</dbReference>
<evidence type="ECO:0000313" key="7">
    <source>
        <dbReference type="EMBL" id="PYC84725.1"/>
    </source>
</evidence>
<dbReference type="PROSITE" id="PS01081">
    <property type="entry name" value="HTH_TETR_1"/>
    <property type="match status" value="1"/>
</dbReference>
<organism evidence="7 8">
    <name type="scientific">Streptomyces tateyamensis</name>
    <dbReference type="NCBI Taxonomy" id="565073"/>
    <lineage>
        <taxon>Bacteria</taxon>
        <taxon>Bacillati</taxon>
        <taxon>Actinomycetota</taxon>
        <taxon>Actinomycetes</taxon>
        <taxon>Kitasatosporales</taxon>
        <taxon>Streptomycetaceae</taxon>
        <taxon>Streptomyces</taxon>
    </lineage>
</organism>
<dbReference type="GO" id="GO:0003700">
    <property type="term" value="F:DNA-binding transcription factor activity"/>
    <property type="evidence" value="ECO:0007669"/>
    <property type="project" value="TreeGrafter"/>
</dbReference>
<dbReference type="InterPro" id="IPR036271">
    <property type="entry name" value="Tet_transcr_reg_TetR-rel_C_sf"/>
</dbReference>
<reference evidence="7 8" key="1">
    <citation type="submission" date="2018-03" db="EMBL/GenBank/DDBJ databases">
        <title>Bioinformatic expansion and discovery of thiopeptide antibiotics.</title>
        <authorList>
            <person name="Schwalen C.J."/>
            <person name="Hudson G.A."/>
            <person name="Mitchell D.A."/>
        </authorList>
    </citation>
    <scope>NUCLEOTIDE SEQUENCE [LARGE SCALE GENOMIC DNA]</scope>
    <source>
        <strain evidence="7 8">ATCC 21389</strain>
    </source>
</reference>
<evidence type="ECO:0000256" key="2">
    <source>
        <dbReference type="ARBA" id="ARBA00023015"/>
    </source>
</evidence>
<dbReference type="OrthoDB" id="3819648at2"/>
<dbReference type="PRINTS" id="PR00455">
    <property type="entry name" value="HTHTETR"/>
</dbReference>
<dbReference type="InterPro" id="IPR009057">
    <property type="entry name" value="Homeodomain-like_sf"/>
</dbReference>
<sequence>MKLTVDRIVDAGMAVYAEAGYPGLSMRRVAARLDVHAGSLYYHVPNKAVLLRLMADRVAWQAYRAGAAALAALPGDAGWAERVVAQLGALRHTLRAHPGGAAMLADSPKVLSFGALNLMERLLVTLDEGRVPGLAAAVAADALLSHVTGFVLQEQGAAPAVPDASEAAAVHRDFPRTVAAAAAVSTDGRFELGLRLICAGAAAQIQPAPVERHALS</sequence>
<dbReference type="GO" id="GO:0046677">
    <property type="term" value="P:response to antibiotic"/>
    <property type="evidence" value="ECO:0007669"/>
    <property type="project" value="InterPro"/>
</dbReference>
<dbReference type="GO" id="GO:0045892">
    <property type="term" value="P:negative regulation of DNA-templated transcription"/>
    <property type="evidence" value="ECO:0007669"/>
    <property type="project" value="InterPro"/>
</dbReference>
<dbReference type="AlphaFoldDB" id="A0A2V4NW60"/>
<keyword evidence="3 5" id="KW-0238">DNA-binding</keyword>
<gene>
    <name evidence="7" type="ORF">C7C46_07385</name>
</gene>
<accession>A0A2V4NW60</accession>
<evidence type="ECO:0000259" key="6">
    <source>
        <dbReference type="PROSITE" id="PS50977"/>
    </source>
</evidence>
<protein>
    <submittedName>
        <fullName evidence="7">TetR/AcrR family transcriptional regulator</fullName>
    </submittedName>
</protein>
<dbReference type="EMBL" id="PYBW01000024">
    <property type="protein sequence ID" value="PYC84725.1"/>
    <property type="molecule type" value="Genomic_DNA"/>
</dbReference>
<proteinExistence type="predicted"/>
<dbReference type="InterPro" id="IPR023772">
    <property type="entry name" value="DNA-bd_HTH_TetR-type_CS"/>
</dbReference>
<dbReference type="RefSeq" id="WP_110667007.1">
    <property type="nucleotide sequence ID" value="NZ_PYBW01000024.1"/>
</dbReference>
<dbReference type="GO" id="GO:0000976">
    <property type="term" value="F:transcription cis-regulatory region binding"/>
    <property type="evidence" value="ECO:0007669"/>
    <property type="project" value="TreeGrafter"/>
</dbReference>
<keyword evidence="2" id="KW-0805">Transcription regulation</keyword>
<dbReference type="InterPro" id="IPR004111">
    <property type="entry name" value="Repressor_TetR_C"/>
</dbReference>
<dbReference type="Pfam" id="PF02909">
    <property type="entry name" value="TetR_C_1"/>
    <property type="match status" value="1"/>
</dbReference>
<keyword evidence="8" id="KW-1185">Reference proteome</keyword>
<dbReference type="PROSITE" id="PS50977">
    <property type="entry name" value="HTH_TETR_2"/>
    <property type="match status" value="1"/>
</dbReference>
<evidence type="ECO:0000313" key="8">
    <source>
        <dbReference type="Proteomes" id="UP000248039"/>
    </source>
</evidence>
<dbReference type="SUPFAM" id="SSF48498">
    <property type="entry name" value="Tetracyclin repressor-like, C-terminal domain"/>
    <property type="match status" value="1"/>
</dbReference>
<dbReference type="PANTHER" id="PTHR30055">
    <property type="entry name" value="HTH-TYPE TRANSCRIPTIONAL REGULATOR RUTR"/>
    <property type="match status" value="1"/>
</dbReference>
<dbReference type="Gene3D" id="1.10.357.10">
    <property type="entry name" value="Tetracycline Repressor, domain 2"/>
    <property type="match status" value="1"/>
</dbReference>
<name>A0A2V4NW60_9ACTN</name>
<dbReference type="SUPFAM" id="SSF46689">
    <property type="entry name" value="Homeodomain-like"/>
    <property type="match status" value="1"/>
</dbReference>
<evidence type="ECO:0000256" key="1">
    <source>
        <dbReference type="ARBA" id="ARBA00022491"/>
    </source>
</evidence>
<dbReference type="PRINTS" id="PR00400">
    <property type="entry name" value="TETREPRESSOR"/>
</dbReference>
<dbReference type="InterPro" id="IPR003012">
    <property type="entry name" value="Tet_transcr_reg_TetR"/>
</dbReference>
<evidence type="ECO:0000256" key="3">
    <source>
        <dbReference type="ARBA" id="ARBA00023125"/>
    </source>
</evidence>
<evidence type="ECO:0000256" key="4">
    <source>
        <dbReference type="ARBA" id="ARBA00023163"/>
    </source>
</evidence>
<evidence type="ECO:0000256" key="5">
    <source>
        <dbReference type="PROSITE-ProRule" id="PRU00335"/>
    </source>
</evidence>
<feature type="DNA-binding region" description="H-T-H motif" evidence="5">
    <location>
        <begin position="25"/>
        <end position="44"/>
    </location>
</feature>
<dbReference type="PANTHER" id="PTHR30055:SF151">
    <property type="entry name" value="TRANSCRIPTIONAL REGULATORY PROTEIN"/>
    <property type="match status" value="1"/>
</dbReference>